<organism evidence="2 3">
    <name type="scientific">Thanatephorus cucumeris (strain AG1-IB / isolate 7/3/14)</name>
    <name type="common">Lettuce bottom rot fungus</name>
    <name type="synonym">Rhizoctonia solani</name>
    <dbReference type="NCBI Taxonomy" id="1108050"/>
    <lineage>
        <taxon>Eukaryota</taxon>
        <taxon>Fungi</taxon>
        <taxon>Dikarya</taxon>
        <taxon>Basidiomycota</taxon>
        <taxon>Agaricomycotina</taxon>
        <taxon>Agaricomycetes</taxon>
        <taxon>Cantharellales</taxon>
        <taxon>Ceratobasidiaceae</taxon>
        <taxon>Rhizoctonia</taxon>
        <taxon>Rhizoctonia solani AG-1</taxon>
    </lineage>
</organism>
<accession>M5BJK7</accession>
<comment type="caution">
    <text evidence="2">The sequence shown here is derived from an EMBL/GenBank/DDBJ whole genome shotgun (WGS) entry which is preliminary data.</text>
</comment>
<gene>
    <name evidence="2" type="ORF">BN14_00182</name>
</gene>
<proteinExistence type="predicted"/>
<dbReference type="InterPro" id="IPR045340">
    <property type="entry name" value="DUF6533"/>
</dbReference>
<reference evidence="2 3" key="1">
    <citation type="journal article" date="2013" name="J. Biotechnol.">
        <title>Establishment and interpretation of the genome sequence of the phytopathogenic fungus Rhizoctonia solani AG1-IB isolate 7/3/14.</title>
        <authorList>
            <person name="Wibberg D.W."/>
            <person name="Jelonek L.J."/>
            <person name="Rupp O.R."/>
            <person name="Hennig M.H."/>
            <person name="Eikmeyer F.E."/>
            <person name="Goesmann A.G."/>
            <person name="Hartmann A.H."/>
            <person name="Borriss R.B."/>
            <person name="Grosch R.G."/>
            <person name="Puehler A.P."/>
            <person name="Schlueter A.S."/>
        </authorList>
    </citation>
    <scope>NUCLEOTIDE SEQUENCE [LARGE SCALE GENOMIC DNA]</scope>
    <source>
        <strain evidence="3">AG1-IB / isolate 7/3/14</strain>
    </source>
</reference>
<name>M5BJK7_THACB</name>
<dbReference type="AlphaFoldDB" id="M5BJK7"/>
<sequence length="90" mass="10063">MTSEVTPEQVQEIIAAAKDIFLTQQVTVAGLALMIWDHLVTLRSEIDLVWPAEFSWVKVLFLLNRYVPPVFIGIATANFTGSASWLSDKL</sequence>
<evidence type="ECO:0000313" key="2">
    <source>
        <dbReference type="EMBL" id="CCO26165.1"/>
    </source>
</evidence>
<dbReference type="HOGENOM" id="CLU_172021_0_0_1"/>
<evidence type="ECO:0000259" key="1">
    <source>
        <dbReference type="Pfam" id="PF20151"/>
    </source>
</evidence>
<dbReference type="Pfam" id="PF20151">
    <property type="entry name" value="DUF6533"/>
    <property type="match status" value="1"/>
</dbReference>
<dbReference type="EMBL" id="CAOJ01000212">
    <property type="protein sequence ID" value="CCO26165.1"/>
    <property type="molecule type" value="Genomic_DNA"/>
</dbReference>
<dbReference type="Proteomes" id="UP000012065">
    <property type="component" value="Unassembled WGS sequence"/>
</dbReference>
<protein>
    <recommendedName>
        <fullName evidence="1">DUF6533 domain-containing protein</fullName>
    </recommendedName>
</protein>
<evidence type="ECO:0000313" key="3">
    <source>
        <dbReference type="Proteomes" id="UP000012065"/>
    </source>
</evidence>
<feature type="domain" description="DUF6533" evidence="1">
    <location>
        <begin position="26"/>
        <end position="69"/>
    </location>
</feature>